<keyword evidence="1 6" id="KW-0028">Amino-acid biosynthesis</keyword>
<dbReference type="InterPro" id="IPR050197">
    <property type="entry name" value="Aldolase_class_II_sugar_metab"/>
</dbReference>
<dbReference type="GO" id="GO:0008270">
    <property type="term" value="F:zinc ion binding"/>
    <property type="evidence" value="ECO:0007669"/>
    <property type="project" value="UniProtKB-UniRule"/>
</dbReference>
<evidence type="ECO:0000259" key="7">
    <source>
        <dbReference type="SMART" id="SM01007"/>
    </source>
</evidence>
<comment type="catalytic activity">
    <reaction evidence="6">
        <text>5-(methylsulfanyl)-D-ribulose 1-phosphate = 5-methylsulfanyl-2,3-dioxopentyl phosphate + H2O</text>
        <dbReference type="Rhea" id="RHEA:15549"/>
        <dbReference type="ChEBI" id="CHEBI:15377"/>
        <dbReference type="ChEBI" id="CHEBI:58548"/>
        <dbReference type="ChEBI" id="CHEBI:58828"/>
        <dbReference type="EC" id="4.2.1.109"/>
    </reaction>
</comment>
<dbReference type="GO" id="GO:0005829">
    <property type="term" value="C:cytosol"/>
    <property type="evidence" value="ECO:0007669"/>
    <property type="project" value="TreeGrafter"/>
</dbReference>
<dbReference type="SMART" id="SM01007">
    <property type="entry name" value="Aldolase_II"/>
    <property type="match status" value="1"/>
</dbReference>
<feature type="binding site" evidence="6">
    <location>
        <position position="98"/>
    </location>
    <ligand>
        <name>Zn(2+)</name>
        <dbReference type="ChEBI" id="CHEBI:29105"/>
    </ligand>
</feature>
<evidence type="ECO:0000256" key="3">
    <source>
        <dbReference type="ARBA" id="ARBA00022833"/>
    </source>
</evidence>
<comment type="function">
    <text evidence="6">Catalyzes the dehydration of methylthioribulose-1-phosphate (MTRu-1-P) into 2,3-diketo-5-methylthiopentyl-1-phosphate (DK-MTP-1-P).</text>
</comment>
<dbReference type="HAMAP" id="MF_01677">
    <property type="entry name" value="Salvage_MtnB"/>
    <property type="match status" value="1"/>
</dbReference>
<gene>
    <name evidence="6 8" type="primary">mtnB</name>
    <name evidence="8" type="ORF">F2P47_05360</name>
</gene>
<dbReference type="NCBIfam" id="TIGR03328">
    <property type="entry name" value="salvage_mtnB"/>
    <property type="match status" value="1"/>
</dbReference>
<evidence type="ECO:0000256" key="4">
    <source>
        <dbReference type="ARBA" id="ARBA00023167"/>
    </source>
</evidence>
<organism evidence="8 9">
    <name type="scientific">Parvibaculum sedimenti</name>
    <dbReference type="NCBI Taxonomy" id="2608632"/>
    <lineage>
        <taxon>Bacteria</taxon>
        <taxon>Pseudomonadati</taxon>
        <taxon>Pseudomonadota</taxon>
        <taxon>Alphaproteobacteria</taxon>
        <taxon>Hyphomicrobiales</taxon>
        <taxon>Parvibaculaceae</taxon>
        <taxon>Parvibaculum</taxon>
    </lineage>
</organism>
<comment type="similarity">
    <text evidence="6">Belongs to the aldolase class II family. MtnB subfamily.</text>
</comment>
<evidence type="ECO:0000256" key="2">
    <source>
        <dbReference type="ARBA" id="ARBA00022723"/>
    </source>
</evidence>
<dbReference type="PANTHER" id="PTHR22789">
    <property type="entry name" value="FUCULOSE PHOSPHATE ALDOLASE"/>
    <property type="match status" value="1"/>
</dbReference>
<dbReference type="EMBL" id="WESC01000004">
    <property type="protein sequence ID" value="KAB7741177.1"/>
    <property type="molecule type" value="Genomic_DNA"/>
</dbReference>
<protein>
    <recommendedName>
        <fullName evidence="6">Methylthioribulose-1-phosphate dehydratase</fullName>
        <shortName evidence="6">MTRu-1-P dehydratase</shortName>
        <ecNumber evidence="6">4.2.1.109</ecNumber>
    </recommendedName>
</protein>
<dbReference type="Pfam" id="PF00596">
    <property type="entry name" value="Aldolase_II"/>
    <property type="match status" value="1"/>
</dbReference>
<comment type="caution">
    <text evidence="8">The sequence shown here is derived from an EMBL/GenBank/DDBJ whole genome shotgun (WGS) entry which is preliminary data.</text>
</comment>
<dbReference type="UniPathway" id="UPA00904">
    <property type="reaction ID" value="UER00875"/>
</dbReference>
<feature type="domain" description="Class II aldolase/adducin N-terminal" evidence="7">
    <location>
        <begin position="15"/>
        <end position="201"/>
    </location>
</feature>
<evidence type="ECO:0000313" key="9">
    <source>
        <dbReference type="Proteomes" id="UP000468901"/>
    </source>
</evidence>
<dbReference type="Proteomes" id="UP000468901">
    <property type="component" value="Unassembled WGS sequence"/>
</dbReference>
<evidence type="ECO:0000256" key="5">
    <source>
        <dbReference type="ARBA" id="ARBA00023239"/>
    </source>
</evidence>
<keyword evidence="2 6" id="KW-0479">Metal-binding</keyword>
<evidence type="ECO:0000256" key="1">
    <source>
        <dbReference type="ARBA" id="ARBA00022605"/>
    </source>
</evidence>
<dbReference type="GO" id="GO:0046570">
    <property type="term" value="F:methylthioribulose 1-phosphate dehydratase activity"/>
    <property type="evidence" value="ECO:0007669"/>
    <property type="project" value="UniProtKB-UniRule"/>
</dbReference>
<evidence type="ECO:0000256" key="6">
    <source>
        <dbReference type="HAMAP-Rule" id="MF_01677"/>
    </source>
</evidence>
<sequence>MTSAPSSEAFAAAAAGVIAMARYAGDRHWVPATSGNFSVRIDERFAAVTATGADKANLTEADVIAAEISGPKHPRASAEAPLHLVRYASDPSIGAIAHIHTLPATLLSRRHAAKGALRLDGWELLKAFTGIKTHETALDIPIVPNDQDTDRLAALIEERLGASGPVPGYLIAGHGLYVWGASAKDAIRHMEAFDFLLTAELHEENAR</sequence>
<comment type="pathway">
    <text evidence="6">Amino-acid biosynthesis; L-methionine biosynthesis via salvage pathway; L-methionine from S-methyl-5-thio-alpha-D-ribose 1-phosphate: step 2/6.</text>
</comment>
<dbReference type="InterPro" id="IPR001303">
    <property type="entry name" value="Aldolase_II/adducin_N"/>
</dbReference>
<evidence type="ECO:0000313" key="8">
    <source>
        <dbReference type="EMBL" id="KAB7741177.1"/>
    </source>
</evidence>
<dbReference type="EC" id="4.2.1.109" evidence="6"/>
<accession>A0A6N6VJB3</accession>
<feature type="binding site" evidence="6">
    <location>
        <position position="100"/>
    </location>
    <ligand>
        <name>Zn(2+)</name>
        <dbReference type="ChEBI" id="CHEBI:29105"/>
    </ligand>
</feature>
<dbReference type="AlphaFoldDB" id="A0A6N6VJB3"/>
<reference evidence="8 9" key="1">
    <citation type="submission" date="2019-09" db="EMBL/GenBank/DDBJ databases">
        <title>Parvibaculum sedimenti sp. nov., isolated from sediment.</title>
        <authorList>
            <person name="Wang Y."/>
        </authorList>
    </citation>
    <scope>NUCLEOTIDE SEQUENCE [LARGE SCALE GENOMIC DNA]</scope>
    <source>
        <strain evidence="8 9">HXT-9</strain>
    </source>
</reference>
<dbReference type="InterPro" id="IPR017714">
    <property type="entry name" value="MethylthioRu-1-P_deHdtase_MtnB"/>
</dbReference>
<dbReference type="SUPFAM" id="SSF53639">
    <property type="entry name" value="AraD/HMP-PK domain-like"/>
    <property type="match status" value="1"/>
</dbReference>
<dbReference type="PANTHER" id="PTHR22789:SF0">
    <property type="entry name" value="3-OXO-TETRONATE 4-PHOSPHATE DECARBOXYLASE-RELATED"/>
    <property type="match status" value="1"/>
</dbReference>
<keyword evidence="3 6" id="KW-0862">Zinc</keyword>
<keyword evidence="4 6" id="KW-0486">Methionine biosynthesis</keyword>
<dbReference type="GO" id="GO:0019323">
    <property type="term" value="P:pentose catabolic process"/>
    <property type="evidence" value="ECO:0007669"/>
    <property type="project" value="TreeGrafter"/>
</dbReference>
<dbReference type="Gene3D" id="3.40.225.10">
    <property type="entry name" value="Class II aldolase/adducin N-terminal domain"/>
    <property type="match status" value="1"/>
</dbReference>
<comment type="cofactor">
    <cofactor evidence="6">
        <name>Zn(2+)</name>
        <dbReference type="ChEBI" id="CHEBI:29105"/>
    </cofactor>
    <text evidence="6">Binds 1 zinc ion per subunit.</text>
</comment>
<dbReference type="InterPro" id="IPR036409">
    <property type="entry name" value="Aldolase_II/adducin_N_sf"/>
</dbReference>
<proteinExistence type="inferred from homology"/>
<dbReference type="GO" id="GO:0019509">
    <property type="term" value="P:L-methionine salvage from methylthioadenosine"/>
    <property type="evidence" value="ECO:0007669"/>
    <property type="project" value="UniProtKB-UniRule"/>
</dbReference>
<keyword evidence="5 6" id="KW-0456">Lyase</keyword>
<dbReference type="GO" id="GO:0016832">
    <property type="term" value="F:aldehyde-lyase activity"/>
    <property type="evidence" value="ECO:0007669"/>
    <property type="project" value="TreeGrafter"/>
</dbReference>
<name>A0A6N6VJB3_9HYPH</name>
<keyword evidence="9" id="KW-1185">Reference proteome</keyword>
<dbReference type="RefSeq" id="WP_152215150.1">
    <property type="nucleotide sequence ID" value="NZ_WESC01000004.1"/>
</dbReference>